<feature type="domain" description="ABC3 transporter permease C-terminal" evidence="8">
    <location>
        <begin position="661"/>
        <end position="775"/>
    </location>
</feature>
<evidence type="ECO:0000313" key="9">
    <source>
        <dbReference type="EMBL" id="MCT8972059.1"/>
    </source>
</evidence>
<evidence type="ECO:0000256" key="5">
    <source>
        <dbReference type="ARBA" id="ARBA00022989"/>
    </source>
</evidence>
<accession>A0AAW5QYS4</accession>
<dbReference type="PANTHER" id="PTHR30489:SF0">
    <property type="entry name" value="LIPOPROTEIN-RELEASING SYSTEM TRANSMEMBRANE PROTEIN LOLE"/>
    <property type="match status" value="1"/>
</dbReference>
<dbReference type="RefSeq" id="WP_261615637.1">
    <property type="nucleotide sequence ID" value="NZ_JALIDZ010000004.1"/>
</dbReference>
<gene>
    <name evidence="9" type="ORF">MUB46_09350</name>
</gene>
<evidence type="ECO:0000313" key="10">
    <source>
        <dbReference type="Proteomes" id="UP001320898"/>
    </source>
</evidence>
<keyword evidence="5 7" id="KW-1133">Transmembrane helix</keyword>
<feature type="transmembrane region" description="Helical" evidence="7">
    <location>
        <begin position="20"/>
        <end position="40"/>
    </location>
</feature>
<comment type="subcellular location">
    <subcellularLocation>
        <location evidence="1">Cell membrane</location>
        <topology evidence="1">Multi-pass membrane protein</topology>
    </subcellularLocation>
</comment>
<dbReference type="Proteomes" id="UP001320898">
    <property type="component" value="Unassembled WGS sequence"/>
</dbReference>
<keyword evidence="10" id="KW-1185">Reference proteome</keyword>
<dbReference type="GO" id="GO:0044874">
    <property type="term" value="P:lipoprotein localization to outer membrane"/>
    <property type="evidence" value="ECO:0007669"/>
    <property type="project" value="TreeGrafter"/>
</dbReference>
<protein>
    <submittedName>
        <fullName evidence="9">ABC transporter permease</fullName>
    </submittedName>
</protein>
<keyword evidence="6 7" id="KW-0472">Membrane</keyword>
<feature type="transmembrane region" description="Helical" evidence="7">
    <location>
        <begin position="313"/>
        <end position="341"/>
    </location>
</feature>
<evidence type="ECO:0000256" key="1">
    <source>
        <dbReference type="ARBA" id="ARBA00004651"/>
    </source>
</evidence>
<name>A0AAW5QYS4_9HYPH</name>
<proteinExistence type="inferred from homology"/>
<organism evidence="9 10">
    <name type="scientific">Microbaculum marinisediminis</name>
    <dbReference type="NCBI Taxonomy" id="2931392"/>
    <lineage>
        <taxon>Bacteria</taxon>
        <taxon>Pseudomonadati</taxon>
        <taxon>Pseudomonadota</taxon>
        <taxon>Alphaproteobacteria</taxon>
        <taxon>Hyphomicrobiales</taxon>
        <taxon>Tepidamorphaceae</taxon>
        <taxon>Microbaculum</taxon>
    </lineage>
</organism>
<feature type="transmembrane region" description="Helical" evidence="7">
    <location>
        <begin position="655"/>
        <end position="676"/>
    </location>
</feature>
<reference evidence="9 10" key="1">
    <citation type="submission" date="2022-04" db="EMBL/GenBank/DDBJ databases">
        <authorList>
            <person name="Ye Y.-Q."/>
            <person name="Du Z.-J."/>
        </authorList>
    </citation>
    <scope>NUCLEOTIDE SEQUENCE [LARGE SCALE GENOMIC DNA]</scope>
    <source>
        <strain evidence="9 10">A6E488</strain>
    </source>
</reference>
<dbReference type="GO" id="GO:0098797">
    <property type="term" value="C:plasma membrane protein complex"/>
    <property type="evidence" value="ECO:0007669"/>
    <property type="project" value="TreeGrafter"/>
</dbReference>
<comment type="similarity">
    <text evidence="2">Belongs to the ABC-4 integral membrane protein family. LolC/E subfamily.</text>
</comment>
<keyword evidence="3" id="KW-1003">Cell membrane</keyword>
<evidence type="ECO:0000256" key="7">
    <source>
        <dbReference type="SAM" id="Phobius"/>
    </source>
</evidence>
<dbReference type="EMBL" id="JALIDZ010000004">
    <property type="protein sequence ID" value="MCT8972059.1"/>
    <property type="molecule type" value="Genomic_DNA"/>
</dbReference>
<sequence>MAALDRKLLRDLWRLKTQVIAIAMVMAAGVATLVLAVGAYRSLNETRETYYERYRFADVFANATRAPEWLADEIARIPGVAAVETRIVKTAILDIEDFSVPATAALVSMPAIGEQVLNRLYIRQGRTPDPAHPDEVVVNEAFAKAHGFVPGDSFHAIMEGRKRRLTIVGIALSPEYIYALGPWDLMPDDSRFAVGWMSRKAMEAAFDLDGAFSQVSVKLLRGASEADVIERIDTLLERYGGRGAYGRKDQQSHAFLDAELLQLQAMARVLPPIFLFVAAFLINMILSRLVALEREQIGLMKALGYRATTIGVHYLKFVAAIAVIGIVVGGIAGTWLGFGLTRLYGDFYHFPFLVFLWGPDIYAVAVFVTVGAAVAGGARAVWSVVRLPPAVAMHAPAPPRYRRLFANGWLRHFSQVTIMIGRHILRWPVRAGLTVFGISLSAAVLLASLFALDSVEFMIDFTYFQADRQDATLEFTQERPVSVIADVQRLPGVLTAEPTRAVAVKVRHGHIERRVPIIGKPAGTDLSRVIDTGFRPVTLPETGFAPSEALAGILGVRVGDIVEIETLEGRKRIVEMPVTAIIQGYIGLLSYMDIEAVNRLMLEGPMITGVHLAIDEAQSDALFAAVKDMPMVGSIALQKKSLEKFRQTLAENIDIMISVYTGLAMVIAFGVVYNSARIQLSERGRELASLRVLGFTRAEVSWILLGELAVLVLASLPLGWALGYLVAWATVQGFQSELYRVPLVIGRETYAMSSLVVLGAAVASALIVKRRINRLDLVEVLKTRE</sequence>
<evidence type="ECO:0000256" key="4">
    <source>
        <dbReference type="ARBA" id="ARBA00022692"/>
    </source>
</evidence>
<feature type="transmembrane region" description="Helical" evidence="7">
    <location>
        <begin position="749"/>
        <end position="768"/>
    </location>
</feature>
<feature type="transmembrane region" description="Helical" evidence="7">
    <location>
        <begin position="700"/>
        <end position="729"/>
    </location>
</feature>
<feature type="domain" description="ABC3 transporter permease C-terminal" evidence="8">
    <location>
        <begin position="273"/>
        <end position="389"/>
    </location>
</feature>
<evidence type="ECO:0000259" key="8">
    <source>
        <dbReference type="Pfam" id="PF02687"/>
    </source>
</evidence>
<dbReference type="AlphaFoldDB" id="A0AAW5QYS4"/>
<dbReference type="InterPro" id="IPR051447">
    <property type="entry name" value="Lipoprotein-release_system"/>
</dbReference>
<evidence type="ECO:0000256" key="3">
    <source>
        <dbReference type="ARBA" id="ARBA00022475"/>
    </source>
</evidence>
<dbReference type="PANTHER" id="PTHR30489">
    <property type="entry name" value="LIPOPROTEIN-RELEASING SYSTEM TRANSMEMBRANE PROTEIN LOLE"/>
    <property type="match status" value="1"/>
</dbReference>
<feature type="transmembrane region" description="Helical" evidence="7">
    <location>
        <begin position="273"/>
        <end position="292"/>
    </location>
</feature>
<feature type="transmembrane region" description="Helical" evidence="7">
    <location>
        <begin position="361"/>
        <end position="382"/>
    </location>
</feature>
<dbReference type="Pfam" id="PF02687">
    <property type="entry name" value="FtsX"/>
    <property type="match status" value="2"/>
</dbReference>
<evidence type="ECO:0000256" key="6">
    <source>
        <dbReference type="ARBA" id="ARBA00023136"/>
    </source>
</evidence>
<keyword evidence="4 7" id="KW-0812">Transmembrane</keyword>
<dbReference type="InterPro" id="IPR003838">
    <property type="entry name" value="ABC3_permease_C"/>
</dbReference>
<feature type="transmembrane region" description="Helical" evidence="7">
    <location>
        <begin position="431"/>
        <end position="452"/>
    </location>
</feature>
<evidence type="ECO:0000256" key="2">
    <source>
        <dbReference type="ARBA" id="ARBA00005236"/>
    </source>
</evidence>
<comment type="caution">
    <text evidence="9">The sequence shown here is derived from an EMBL/GenBank/DDBJ whole genome shotgun (WGS) entry which is preliminary data.</text>
</comment>